<protein>
    <submittedName>
        <fullName evidence="1">Uncharacterized protein</fullName>
    </submittedName>
</protein>
<dbReference type="Proteomes" id="UP000546126">
    <property type="component" value="Unassembled WGS sequence"/>
</dbReference>
<accession>A0A7Y6IYY4</accession>
<reference evidence="1 2" key="1">
    <citation type="submission" date="2020-06" db="EMBL/GenBank/DDBJ databases">
        <authorList>
            <person name="Chanama M."/>
        </authorList>
    </citation>
    <scope>NUCLEOTIDE SEQUENCE [LARGE SCALE GENOMIC DNA]</scope>
    <source>
        <strain evidence="1 2">TBRC6557</strain>
    </source>
</reference>
<name>A0A7Y6IYY4_9ACTN</name>
<dbReference type="RefSeq" id="WP_175605898.1">
    <property type="nucleotide sequence ID" value="NZ_JABWGO010000016.1"/>
</dbReference>
<organism evidence="1 2">
    <name type="scientific">Nonomuraea rhodomycinica</name>
    <dbReference type="NCBI Taxonomy" id="1712872"/>
    <lineage>
        <taxon>Bacteria</taxon>
        <taxon>Bacillati</taxon>
        <taxon>Actinomycetota</taxon>
        <taxon>Actinomycetes</taxon>
        <taxon>Streptosporangiales</taxon>
        <taxon>Streptosporangiaceae</taxon>
        <taxon>Nonomuraea</taxon>
    </lineage>
</organism>
<evidence type="ECO:0000313" key="1">
    <source>
        <dbReference type="EMBL" id="NUW46448.1"/>
    </source>
</evidence>
<comment type="caution">
    <text evidence="1">The sequence shown here is derived from an EMBL/GenBank/DDBJ whole genome shotgun (WGS) entry which is preliminary data.</text>
</comment>
<sequence length="67" mass="7399">MLQNLTRRVSRAVEALLPTTTADAGCPPDSWMEYKIQGGVCFGRTCTINGACVKHCGAWYSYSMNYC</sequence>
<keyword evidence="2" id="KW-1185">Reference proteome</keyword>
<proteinExistence type="predicted"/>
<dbReference type="EMBL" id="JABWGO010000016">
    <property type="protein sequence ID" value="NUW46448.1"/>
    <property type="molecule type" value="Genomic_DNA"/>
</dbReference>
<gene>
    <name evidence="1" type="ORF">HT134_40990</name>
</gene>
<dbReference type="AlphaFoldDB" id="A0A7Y6IYY4"/>
<evidence type="ECO:0000313" key="2">
    <source>
        <dbReference type="Proteomes" id="UP000546126"/>
    </source>
</evidence>